<dbReference type="PROSITE" id="PS50850">
    <property type="entry name" value="MFS"/>
    <property type="match status" value="1"/>
</dbReference>
<feature type="transmembrane region" description="Helical" evidence="8">
    <location>
        <begin position="445"/>
        <end position="465"/>
    </location>
</feature>
<evidence type="ECO:0000256" key="7">
    <source>
        <dbReference type="RuleBase" id="RU003346"/>
    </source>
</evidence>
<dbReference type="InterPro" id="IPR050360">
    <property type="entry name" value="MFS_Sugar_Transporters"/>
</dbReference>
<evidence type="ECO:0000256" key="8">
    <source>
        <dbReference type="SAM" id="Phobius"/>
    </source>
</evidence>
<feature type="domain" description="Major facilitator superfamily (MFS) profile" evidence="9">
    <location>
        <begin position="19"/>
        <end position="469"/>
    </location>
</feature>
<evidence type="ECO:0000256" key="3">
    <source>
        <dbReference type="ARBA" id="ARBA00022448"/>
    </source>
</evidence>
<evidence type="ECO:0000256" key="1">
    <source>
        <dbReference type="ARBA" id="ARBA00004141"/>
    </source>
</evidence>
<keyword evidence="5 8" id="KW-1133">Transmembrane helix</keyword>
<evidence type="ECO:0000313" key="11">
    <source>
        <dbReference type="Proteomes" id="UP000326565"/>
    </source>
</evidence>
<sequence length="541" mass="60523">MLGIPKFFGWRGRALNWAISSLGSLDFLLFGYDQGVTGGLLDLPSFTKYFPDIHPDDPTIDASTKSQRSLNQGIAVASYNLGCFCGAILTIFIGNPLGRRRTIFIGCITMATGALLQSTAFDLPHFIVGRIVTGIGNGMNTSTVPTWQSESAKAHDRGKLVMIEGMLITAGITLSYWINYAMSFIGENEVAWRFPLAFQILFAVVIFLSILNLPESPRWLVMQGREDEALEILECLNEKPRDDPYIQNELKAIKATVLEMSKGSYKSLFDMSEYREFHRVALAYINQMFQQISGINLITYYAPVLYKEIGLGKGNQPKLLAACNGTEYLMAAFIPIFIIEKVGRRPLMLFGAAGMALSMAVLAGTNYRLTALNDSQAGIGQAVFLFVFNTFFAIGWLGMTWLYPAEIVPLRIRAPTNALSTSANWIFNFMVVMITPVAFDSIGYKTYIIFAVINAFIFPVVYFFFPETRYRSLEEMDDIFKKSTNIFDATRISLHEPYRYDKHGQLKPEYLEDAMRRRSVSVHVAAAEKGDSDDSLTEAKA</sequence>
<dbReference type="EMBL" id="ML732149">
    <property type="protein sequence ID" value="KAB8079739.1"/>
    <property type="molecule type" value="Genomic_DNA"/>
</dbReference>
<dbReference type="InterPro" id="IPR005828">
    <property type="entry name" value="MFS_sugar_transport-like"/>
</dbReference>
<evidence type="ECO:0000256" key="4">
    <source>
        <dbReference type="ARBA" id="ARBA00022692"/>
    </source>
</evidence>
<dbReference type="PANTHER" id="PTHR48022">
    <property type="entry name" value="PLASTIDIC GLUCOSE TRANSPORTER 4"/>
    <property type="match status" value="1"/>
</dbReference>
<dbReference type="FunFam" id="1.20.1250.20:FF:000061">
    <property type="entry name" value="MFS sugar transporter"/>
    <property type="match status" value="1"/>
</dbReference>
<dbReference type="AlphaFoldDB" id="A0A5N5XG65"/>
<dbReference type="GO" id="GO:0016020">
    <property type="term" value="C:membrane"/>
    <property type="evidence" value="ECO:0007669"/>
    <property type="project" value="UniProtKB-SubCell"/>
</dbReference>
<comment type="similarity">
    <text evidence="2 7">Belongs to the major facilitator superfamily. Sugar transporter (TC 2.A.1.1) family.</text>
</comment>
<feature type="transmembrane region" description="Helical" evidence="8">
    <location>
        <begin position="379"/>
        <end position="403"/>
    </location>
</feature>
<evidence type="ECO:0000256" key="6">
    <source>
        <dbReference type="ARBA" id="ARBA00023136"/>
    </source>
</evidence>
<proteinExistence type="inferred from homology"/>
<evidence type="ECO:0000259" key="9">
    <source>
        <dbReference type="PROSITE" id="PS50850"/>
    </source>
</evidence>
<evidence type="ECO:0000313" key="10">
    <source>
        <dbReference type="EMBL" id="KAB8079739.1"/>
    </source>
</evidence>
<feature type="transmembrane region" description="Helical" evidence="8">
    <location>
        <begin position="190"/>
        <end position="213"/>
    </location>
</feature>
<feature type="transmembrane region" description="Helical" evidence="8">
    <location>
        <begin position="74"/>
        <end position="94"/>
    </location>
</feature>
<organism evidence="10 11">
    <name type="scientific">Aspergillus leporis</name>
    <dbReference type="NCBI Taxonomy" id="41062"/>
    <lineage>
        <taxon>Eukaryota</taxon>
        <taxon>Fungi</taxon>
        <taxon>Dikarya</taxon>
        <taxon>Ascomycota</taxon>
        <taxon>Pezizomycotina</taxon>
        <taxon>Eurotiomycetes</taxon>
        <taxon>Eurotiomycetidae</taxon>
        <taxon>Eurotiales</taxon>
        <taxon>Aspergillaceae</taxon>
        <taxon>Aspergillus</taxon>
        <taxon>Aspergillus subgen. Circumdati</taxon>
    </lineage>
</organism>
<dbReference type="Proteomes" id="UP000326565">
    <property type="component" value="Unassembled WGS sequence"/>
</dbReference>
<comment type="subcellular location">
    <subcellularLocation>
        <location evidence="1">Membrane</location>
        <topology evidence="1">Multi-pass membrane protein</topology>
    </subcellularLocation>
</comment>
<dbReference type="Gene3D" id="1.20.1250.20">
    <property type="entry name" value="MFS general substrate transporter like domains"/>
    <property type="match status" value="1"/>
</dbReference>
<dbReference type="InterPro" id="IPR036259">
    <property type="entry name" value="MFS_trans_sf"/>
</dbReference>
<keyword evidence="3 7" id="KW-0813">Transport</keyword>
<dbReference type="GO" id="GO:0005351">
    <property type="term" value="F:carbohydrate:proton symporter activity"/>
    <property type="evidence" value="ECO:0007669"/>
    <property type="project" value="TreeGrafter"/>
</dbReference>
<keyword evidence="4 8" id="KW-0812">Transmembrane</keyword>
<dbReference type="PRINTS" id="PR00171">
    <property type="entry name" value="SUGRTRNSPORT"/>
</dbReference>
<feature type="transmembrane region" description="Helical" evidence="8">
    <location>
        <begin position="423"/>
        <end position="439"/>
    </location>
</feature>
<dbReference type="Pfam" id="PF00083">
    <property type="entry name" value="Sugar_tr"/>
    <property type="match status" value="1"/>
</dbReference>
<accession>A0A5N5XG65</accession>
<keyword evidence="11" id="KW-1185">Reference proteome</keyword>
<evidence type="ECO:0000256" key="2">
    <source>
        <dbReference type="ARBA" id="ARBA00010992"/>
    </source>
</evidence>
<feature type="transmembrane region" description="Helical" evidence="8">
    <location>
        <begin position="347"/>
        <end position="367"/>
    </location>
</feature>
<protein>
    <submittedName>
        <fullName evidence="10">General substrate transporter</fullName>
    </submittedName>
</protein>
<dbReference type="OrthoDB" id="6612291at2759"/>
<dbReference type="NCBIfam" id="TIGR00879">
    <property type="entry name" value="SP"/>
    <property type="match status" value="1"/>
</dbReference>
<dbReference type="SUPFAM" id="SSF103473">
    <property type="entry name" value="MFS general substrate transporter"/>
    <property type="match status" value="1"/>
</dbReference>
<name>A0A5N5XG65_9EURO</name>
<dbReference type="PANTHER" id="PTHR48022:SF68">
    <property type="entry name" value="MAJOR FACILITATOR SUPERFAMILY (MFS) PROFILE DOMAIN-CONTAINING PROTEIN-RELATED"/>
    <property type="match status" value="1"/>
</dbReference>
<reference evidence="10 11" key="1">
    <citation type="submission" date="2019-04" db="EMBL/GenBank/DDBJ databases">
        <title>Friends and foes A comparative genomics study of 23 Aspergillus species from section Flavi.</title>
        <authorList>
            <consortium name="DOE Joint Genome Institute"/>
            <person name="Kjaerbolling I."/>
            <person name="Vesth T."/>
            <person name="Frisvad J.C."/>
            <person name="Nybo J.L."/>
            <person name="Theobald S."/>
            <person name="Kildgaard S."/>
            <person name="Isbrandt T."/>
            <person name="Kuo A."/>
            <person name="Sato A."/>
            <person name="Lyhne E.K."/>
            <person name="Kogle M.E."/>
            <person name="Wiebenga A."/>
            <person name="Kun R.S."/>
            <person name="Lubbers R.J."/>
            <person name="Makela M.R."/>
            <person name="Barry K."/>
            <person name="Chovatia M."/>
            <person name="Clum A."/>
            <person name="Daum C."/>
            <person name="Haridas S."/>
            <person name="He G."/>
            <person name="LaButti K."/>
            <person name="Lipzen A."/>
            <person name="Mondo S."/>
            <person name="Riley R."/>
            <person name="Salamov A."/>
            <person name="Simmons B.A."/>
            <person name="Magnuson J.K."/>
            <person name="Henrissat B."/>
            <person name="Mortensen U.H."/>
            <person name="Larsen T.O."/>
            <person name="Devries R.P."/>
            <person name="Grigoriev I.V."/>
            <person name="Machida M."/>
            <person name="Baker S.E."/>
            <person name="Andersen M.R."/>
        </authorList>
    </citation>
    <scope>NUCLEOTIDE SEQUENCE [LARGE SCALE GENOMIC DNA]</scope>
    <source>
        <strain evidence="10 11">CBS 151.66</strain>
    </source>
</reference>
<keyword evidence="6 8" id="KW-0472">Membrane</keyword>
<dbReference type="InterPro" id="IPR003663">
    <property type="entry name" value="Sugar/inositol_transpt"/>
</dbReference>
<evidence type="ECO:0000256" key="5">
    <source>
        <dbReference type="ARBA" id="ARBA00022989"/>
    </source>
</evidence>
<feature type="transmembrane region" description="Helical" evidence="8">
    <location>
        <begin position="160"/>
        <end position="178"/>
    </location>
</feature>
<gene>
    <name evidence="10" type="ORF">BDV29DRAFT_164262</name>
</gene>
<dbReference type="InterPro" id="IPR020846">
    <property type="entry name" value="MFS_dom"/>
</dbReference>